<comment type="caution">
    <text evidence="4">The sequence shown here is derived from an EMBL/GenBank/DDBJ whole genome shotgun (WGS) entry which is preliminary data.</text>
</comment>
<proteinExistence type="inferred from homology"/>
<feature type="compositionally biased region" description="Polar residues" evidence="2">
    <location>
        <begin position="234"/>
        <end position="257"/>
    </location>
</feature>
<dbReference type="InterPro" id="IPR051093">
    <property type="entry name" value="Neuroligin/BSAL"/>
</dbReference>
<evidence type="ECO:0000313" key="5">
    <source>
        <dbReference type="Proteomes" id="UP000792457"/>
    </source>
</evidence>
<dbReference type="AlphaFoldDB" id="A0A8K0P019"/>
<dbReference type="EMBL" id="KZ308335">
    <property type="protein sequence ID" value="KAG8227703.1"/>
    <property type="molecule type" value="Genomic_DNA"/>
</dbReference>
<organism evidence="4 5">
    <name type="scientific">Ladona fulva</name>
    <name type="common">Scarce chaser dragonfly</name>
    <name type="synonym">Libellula fulva</name>
    <dbReference type="NCBI Taxonomy" id="123851"/>
    <lineage>
        <taxon>Eukaryota</taxon>
        <taxon>Metazoa</taxon>
        <taxon>Ecdysozoa</taxon>
        <taxon>Arthropoda</taxon>
        <taxon>Hexapoda</taxon>
        <taxon>Insecta</taxon>
        <taxon>Pterygota</taxon>
        <taxon>Palaeoptera</taxon>
        <taxon>Odonata</taxon>
        <taxon>Epiprocta</taxon>
        <taxon>Anisoptera</taxon>
        <taxon>Libelluloidea</taxon>
        <taxon>Libellulidae</taxon>
        <taxon>Ladona</taxon>
    </lineage>
</organism>
<keyword evidence="3" id="KW-0812">Transmembrane</keyword>
<dbReference type="OrthoDB" id="3200163at2759"/>
<feature type="transmembrane region" description="Helical" evidence="3">
    <location>
        <begin position="182"/>
        <end position="206"/>
    </location>
</feature>
<dbReference type="Gene3D" id="3.40.50.1820">
    <property type="entry name" value="alpha/beta hydrolase"/>
    <property type="match status" value="1"/>
</dbReference>
<sequence>NPNEPQETDAARGVRQERNRFRNIEWSAYEGMHKKYLNLDTKPRLKNHYRAHRLSFWLNLVPDLHRPGGDGVPATHHLLPSDVAAFDGQQPLLPPQPPRLSVPGTHAPFNLTALLVPPRGQWEEEGSEGQIGESEAEAVASAAASGHGPLSNRSHTSGSAPAEAAAAAGSDTDDGFAAYSTALSVTIAIGCSLLILNVLIFAGVYYQRDKHRLEAKKRTENGRMPNISGEVGDSASSSGGLPSAKASPQTTTGTGRTQLPPPEFADLPHHHHHHHHTTLAGAGLVAVPVPVPPPPKVSSASPGAQLPQKSNEPGVNKTPRSECQPLLPQGIQLLPQTFRTSPVAPSATATVKKAHQRQTTKVGNNAEELRV</sequence>
<gene>
    <name evidence="4" type="ORF">J437_LFUL007985</name>
</gene>
<dbReference type="Proteomes" id="UP000792457">
    <property type="component" value="Unassembled WGS sequence"/>
</dbReference>
<keyword evidence="3" id="KW-0472">Membrane</keyword>
<feature type="region of interest" description="Disordered" evidence="2">
    <location>
        <begin position="121"/>
        <end position="166"/>
    </location>
</feature>
<protein>
    <submittedName>
        <fullName evidence="4">Uncharacterized protein</fullName>
    </submittedName>
</protein>
<evidence type="ECO:0000256" key="2">
    <source>
        <dbReference type="SAM" id="MobiDB-lite"/>
    </source>
</evidence>
<feature type="compositionally biased region" description="Low complexity" evidence="2">
    <location>
        <begin position="128"/>
        <end position="145"/>
    </location>
</feature>
<evidence type="ECO:0000256" key="1">
    <source>
        <dbReference type="ARBA" id="ARBA00005964"/>
    </source>
</evidence>
<feature type="region of interest" description="Disordered" evidence="2">
    <location>
        <begin position="343"/>
        <end position="371"/>
    </location>
</feature>
<feature type="non-terminal residue" evidence="4">
    <location>
        <position position="371"/>
    </location>
</feature>
<dbReference type="PANTHER" id="PTHR43903">
    <property type="entry name" value="NEUROLIGIN"/>
    <property type="match status" value="1"/>
</dbReference>
<name>A0A8K0P019_LADFU</name>
<feature type="region of interest" description="Disordered" evidence="2">
    <location>
        <begin position="216"/>
        <end position="323"/>
    </location>
</feature>
<feature type="compositionally biased region" description="Low complexity" evidence="2">
    <location>
        <begin position="157"/>
        <end position="166"/>
    </location>
</feature>
<keyword evidence="3" id="KW-1133">Transmembrane helix</keyword>
<keyword evidence="5" id="KW-1185">Reference proteome</keyword>
<accession>A0A8K0P019</accession>
<dbReference type="InterPro" id="IPR029058">
    <property type="entry name" value="AB_hydrolase_fold"/>
</dbReference>
<reference evidence="4" key="2">
    <citation type="submission" date="2017-10" db="EMBL/GenBank/DDBJ databases">
        <title>Ladona fulva Genome sequencing and assembly.</title>
        <authorList>
            <person name="Murali S."/>
            <person name="Richards S."/>
            <person name="Bandaranaike D."/>
            <person name="Bellair M."/>
            <person name="Blankenburg K."/>
            <person name="Chao H."/>
            <person name="Dinh H."/>
            <person name="Doddapaneni H."/>
            <person name="Dugan-Rocha S."/>
            <person name="Elkadiri S."/>
            <person name="Gnanaolivu R."/>
            <person name="Hernandez B."/>
            <person name="Skinner E."/>
            <person name="Javaid M."/>
            <person name="Lee S."/>
            <person name="Li M."/>
            <person name="Ming W."/>
            <person name="Munidasa M."/>
            <person name="Muniz J."/>
            <person name="Nguyen L."/>
            <person name="Hughes D."/>
            <person name="Osuji N."/>
            <person name="Pu L.-L."/>
            <person name="Puazo M."/>
            <person name="Qu C."/>
            <person name="Quiroz J."/>
            <person name="Raj R."/>
            <person name="Weissenberger G."/>
            <person name="Xin Y."/>
            <person name="Zou X."/>
            <person name="Han Y."/>
            <person name="Worley K."/>
            <person name="Muzny D."/>
            <person name="Gibbs R."/>
        </authorList>
    </citation>
    <scope>NUCLEOTIDE SEQUENCE</scope>
    <source>
        <strain evidence="4">Sampled in the wild</strain>
    </source>
</reference>
<evidence type="ECO:0000313" key="4">
    <source>
        <dbReference type="EMBL" id="KAG8227703.1"/>
    </source>
</evidence>
<reference evidence="4" key="1">
    <citation type="submission" date="2013-04" db="EMBL/GenBank/DDBJ databases">
        <authorList>
            <person name="Qu J."/>
            <person name="Murali S.C."/>
            <person name="Bandaranaike D."/>
            <person name="Bellair M."/>
            <person name="Blankenburg K."/>
            <person name="Chao H."/>
            <person name="Dinh H."/>
            <person name="Doddapaneni H."/>
            <person name="Downs B."/>
            <person name="Dugan-Rocha S."/>
            <person name="Elkadiri S."/>
            <person name="Gnanaolivu R.D."/>
            <person name="Hernandez B."/>
            <person name="Javaid M."/>
            <person name="Jayaseelan J.C."/>
            <person name="Lee S."/>
            <person name="Li M."/>
            <person name="Ming W."/>
            <person name="Munidasa M."/>
            <person name="Muniz J."/>
            <person name="Nguyen L."/>
            <person name="Ongeri F."/>
            <person name="Osuji N."/>
            <person name="Pu L.-L."/>
            <person name="Puazo M."/>
            <person name="Qu C."/>
            <person name="Quiroz J."/>
            <person name="Raj R."/>
            <person name="Weissenberger G."/>
            <person name="Xin Y."/>
            <person name="Zou X."/>
            <person name="Han Y."/>
            <person name="Richards S."/>
            <person name="Worley K."/>
            <person name="Muzny D."/>
            <person name="Gibbs R."/>
        </authorList>
    </citation>
    <scope>NUCLEOTIDE SEQUENCE</scope>
    <source>
        <strain evidence="4">Sampled in the wild</strain>
    </source>
</reference>
<evidence type="ECO:0000256" key="3">
    <source>
        <dbReference type="SAM" id="Phobius"/>
    </source>
</evidence>
<comment type="similarity">
    <text evidence="1">Belongs to the type-B carboxylesterase/lipase family.</text>
</comment>